<dbReference type="GO" id="GO:0046481">
    <property type="term" value="F:digalactosyldiacylglycerol synthase activity"/>
    <property type="evidence" value="ECO:0007669"/>
    <property type="project" value="UniProtKB-EC"/>
</dbReference>
<keyword evidence="5" id="KW-0934">Plastid</keyword>
<dbReference type="EMBL" id="JATAAI010000001">
    <property type="protein sequence ID" value="KAK1748128.1"/>
    <property type="molecule type" value="Genomic_DNA"/>
</dbReference>
<evidence type="ECO:0000256" key="8">
    <source>
        <dbReference type="SAM" id="MobiDB-lite"/>
    </source>
</evidence>
<evidence type="ECO:0000256" key="1">
    <source>
        <dbReference type="ARBA" id="ARBA00004229"/>
    </source>
</evidence>
<feature type="compositionally biased region" description="Basic and acidic residues" evidence="8">
    <location>
        <begin position="292"/>
        <end position="301"/>
    </location>
</feature>
<organism evidence="9 10">
    <name type="scientific">Skeletonema marinoi</name>
    <dbReference type="NCBI Taxonomy" id="267567"/>
    <lineage>
        <taxon>Eukaryota</taxon>
        <taxon>Sar</taxon>
        <taxon>Stramenopiles</taxon>
        <taxon>Ochrophyta</taxon>
        <taxon>Bacillariophyta</taxon>
        <taxon>Coscinodiscophyceae</taxon>
        <taxon>Thalassiosirophycidae</taxon>
        <taxon>Thalassiosirales</taxon>
        <taxon>Skeletonemataceae</taxon>
        <taxon>Skeletonema</taxon>
        <taxon>Skeletonema marinoi-dohrnii complex</taxon>
    </lineage>
</organism>
<dbReference type="PANTHER" id="PTHR46132">
    <property type="entry name" value="DIGALACTOSYLDIACYLGLYCEROL SYNTHASE 2, CHLOROPLASTIC"/>
    <property type="match status" value="1"/>
</dbReference>
<proteinExistence type="inferred from homology"/>
<keyword evidence="4" id="KW-0150">Chloroplast</keyword>
<dbReference type="GO" id="GO:0016020">
    <property type="term" value="C:membrane"/>
    <property type="evidence" value="ECO:0007669"/>
    <property type="project" value="UniProtKB-SubCell"/>
</dbReference>
<dbReference type="EC" id="2.4.1.241" evidence="9"/>
<evidence type="ECO:0000256" key="7">
    <source>
        <dbReference type="ARBA" id="ARBA00023136"/>
    </source>
</evidence>
<sequence>MTALAEIDDMIHEDDEEENNAILVKTDSIEAQESPFCGVDMDDMTLPCGMGGAAATATLPRELISRLSLLPDAATTTTADSKQTDLVSSLYSDNLTCLCGPGQLSEDENDPIPSSVLSNPNRSICVVTTAALPWRTGTAVNPLLRALYLVRYQREQAGGGGGASKGSVALVIPWLESSEEREKLYGAANKFSDGPQGMKEQEIWIKQYAKERCNMEVEANELKYIWYPAFYLAGFGSIFPKVDLCNYIPGELVDVAILEEPEHLNWFRMPDEEPGSGCVSAATSSDADEQGGQEKVEKDNESGDSSDDDSITLNHNHTGENMPHNKFGWTHRFLFVVGIVHTNYEEYARQYGIGASLIAAPAIGALSALTMRAYCHQVIKLSNTLPSFAPGKECTCNVHGVRREFLEDGSAVEGGDSDGETSPVYFIGKLVWAKGFDVMIELQELFRKKTGDYFQIDIYGGGPDETAITRAFHGRNHASPSKRPSPTKDSSSEMSAAPTNPKDLNAAAVFANPNSLKTQSDETIEQMKQLRPRLASDDVISQYLNIGFEVSASKENITYVKENRDKSTDPLQILSDLSGKSISTGVKTSHALYNIADSSIKEILTLSFSKLKKKVSGGEEPNFVFDPPKSRYELRRHPIPAMFPGVIDHAQLNNPSHKIFLNPSTSEVLCTTSAEALAMGKFVILPKHPSNEFFLQFTNCLAYDTLEECAEKLKFALENDPTPLSPEERRIFTWEAATERLMESSLVSIKEAHDRAANGMDKTDARIAFWLAESGKIGKIRGLFHK</sequence>
<evidence type="ECO:0000256" key="5">
    <source>
        <dbReference type="ARBA" id="ARBA00022640"/>
    </source>
</evidence>
<protein>
    <submittedName>
        <fullName evidence="9">Digalactosyldiacylglycerol synthase</fullName>
        <ecNumber evidence="9">2.4.1.241</ecNumber>
    </submittedName>
</protein>
<keyword evidence="9" id="KW-0328">Glycosyltransferase</keyword>
<keyword evidence="6 9" id="KW-0808">Transferase</keyword>
<accession>A0AAD8YLD1</accession>
<dbReference type="AlphaFoldDB" id="A0AAD8YLD1"/>
<comment type="similarity">
    <text evidence="3">Belongs to the glycosyltransferase group 1 family. Glycosyltransferase 4 subfamily.</text>
</comment>
<evidence type="ECO:0000256" key="3">
    <source>
        <dbReference type="ARBA" id="ARBA00009481"/>
    </source>
</evidence>
<dbReference type="SUPFAM" id="SSF53756">
    <property type="entry name" value="UDP-Glycosyltransferase/glycogen phosphorylase"/>
    <property type="match status" value="1"/>
</dbReference>
<evidence type="ECO:0000313" key="9">
    <source>
        <dbReference type="EMBL" id="KAK1748128.1"/>
    </source>
</evidence>
<evidence type="ECO:0000256" key="6">
    <source>
        <dbReference type="ARBA" id="ARBA00022679"/>
    </source>
</evidence>
<dbReference type="GO" id="GO:0009507">
    <property type="term" value="C:chloroplast"/>
    <property type="evidence" value="ECO:0007669"/>
    <property type="project" value="UniProtKB-SubCell"/>
</dbReference>
<evidence type="ECO:0000313" key="10">
    <source>
        <dbReference type="Proteomes" id="UP001224775"/>
    </source>
</evidence>
<evidence type="ECO:0000256" key="2">
    <source>
        <dbReference type="ARBA" id="ARBA00004370"/>
    </source>
</evidence>
<name>A0AAD8YLD1_9STRA</name>
<feature type="region of interest" description="Disordered" evidence="8">
    <location>
        <begin position="275"/>
        <end position="317"/>
    </location>
</feature>
<comment type="caution">
    <text evidence="9">The sequence shown here is derived from an EMBL/GenBank/DDBJ whole genome shotgun (WGS) entry which is preliminary data.</text>
</comment>
<feature type="region of interest" description="Disordered" evidence="8">
    <location>
        <begin position="473"/>
        <end position="500"/>
    </location>
</feature>
<gene>
    <name evidence="9" type="ORF">QTG54_000067</name>
</gene>
<dbReference type="InterPro" id="IPR044525">
    <property type="entry name" value="DGDG1/2"/>
</dbReference>
<keyword evidence="7" id="KW-0472">Membrane</keyword>
<comment type="subcellular location">
    <subcellularLocation>
        <location evidence="2">Membrane</location>
    </subcellularLocation>
    <subcellularLocation>
        <location evidence="1">Plastid</location>
        <location evidence="1">Chloroplast</location>
    </subcellularLocation>
</comment>
<keyword evidence="10" id="KW-1185">Reference proteome</keyword>
<dbReference type="CDD" id="cd01635">
    <property type="entry name" value="Glycosyltransferase_GTB-type"/>
    <property type="match status" value="1"/>
</dbReference>
<evidence type="ECO:0000256" key="4">
    <source>
        <dbReference type="ARBA" id="ARBA00022528"/>
    </source>
</evidence>
<dbReference type="PANTHER" id="PTHR46132:SF1">
    <property type="entry name" value="DIGALACTOSYLDIACYLGLYCEROL SYNTHASE 2, CHLOROPLASTIC"/>
    <property type="match status" value="1"/>
</dbReference>
<feature type="compositionally biased region" description="Polar residues" evidence="8">
    <location>
        <begin position="478"/>
        <end position="498"/>
    </location>
</feature>
<dbReference type="Proteomes" id="UP001224775">
    <property type="component" value="Unassembled WGS sequence"/>
</dbReference>
<reference evidence="9" key="1">
    <citation type="submission" date="2023-06" db="EMBL/GenBank/DDBJ databases">
        <title>Survivors Of The Sea: Transcriptome response of Skeletonema marinoi to long-term dormancy.</title>
        <authorList>
            <person name="Pinder M.I.M."/>
            <person name="Kourtchenko O."/>
            <person name="Robertson E.K."/>
            <person name="Larsson T."/>
            <person name="Maumus F."/>
            <person name="Osuna-Cruz C.M."/>
            <person name="Vancaester E."/>
            <person name="Stenow R."/>
            <person name="Vandepoele K."/>
            <person name="Ploug H."/>
            <person name="Bruchert V."/>
            <person name="Godhe A."/>
            <person name="Topel M."/>
        </authorList>
    </citation>
    <scope>NUCLEOTIDE SEQUENCE</scope>
    <source>
        <strain evidence="9">R05AC</strain>
    </source>
</reference>
<dbReference type="Gene3D" id="3.40.50.2000">
    <property type="entry name" value="Glycogen Phosphorylase B"/>
    <property type="match status" value="1"/>
</dbReference>